<dbReference type="GO" id="GO:0005886">
    <property type="term" value="C:plasma membrane"/>
    <property type="evidence" value="ECO:0007669"/>
    <property type="project" value="UniProtKB-SubCell"/>
</dbReference>
<evidence type="ECO:0000256" key="8">
    <source>
        <dbReference type="SAM" id="Phobius"/>
    </source>
</evidence>
<keyword evidence="5 8" id="KW-0812">Transmembrane</keyword>
<dbReference type="CDD" id="cd06261">
    <property type="entry name" value="TM_PBP2"/>
    <property type="match status" value="1"/>
</dbReference>
<reference evidence="10" key="1">
    <citation type="submission" date="2019-08" db="EMBL/GenBank/DDBJ databases">
        <authorList>
            <person name="Kucharzyk K."/>
            <person name="Murdoch R.W."/>
            <person name="Higgins S."/>
            <person name="Loffler F."/>
        </authorList>
    </citation>
    <scope>NUCLEOTIDE SEQUENCE</scope>
</reference>
<evidence type="ECO:0000256" key="5">
    <source>
        <dbReference type="ARBA" id="ARBA00022692"/>
    </source>
</evidence>
<keyword evidence="4" id="KW-0997">Cell inner membrane</keyword>
<proteinExistence type="predicted"/>
<accession>A0A645BW52</accession>
<evidence type="ECO:0000313" key="10">
    <source>
        <dbReference type="EMBL" id="MPM66014.1"/>
    </source>
</evidence>
<dbReference type="GO" id="GO:0055085">
    <property type="term" value="P:transmembrane transport"/>
    <property type="evidence" value="ECO:0007669"/>
    <property type="project" value="InterPro"/>
</dbReference>
<feature type="transmembrane region" description="Helical" evidence="8">
    <location>
        <begin position="232"/>
        <end position="252"/>
    </location>
</feature>
<evidence type="ECO:0000256" key="4">
    <source>
        <dbReference type="ARBA" id="ARBA00022519"/>
    </source>
</evidence>
<keyword evidence="7 8" id="KW-0472">Membrane</keyword>
<protein>
    <recommendedName>
        <fullName evidence="9">ABC transmembrane type-1 domain-containing protein</fullName>
    </recommendedName>
</protein>
<feature type="transmembrane region" description="Helical" evidence="8">
    <location>
        <begin position="54"/>
        <end position="74"/>
    </location>
</feature>
<dbReference type="PROSITE" id="PS50928">
    <property type="entry name" value="ABC_TM1"/>
    <property type="match status" value="1"/>
</dbReference>
<evidence type="ECO:0000259" key="9">
    <source>
        <dbReference type="PROSITE" id="PS50928"/>
    </source>
</evidence>
<dbReference type="EMBL" id="VSSQ01020839">
    <property type="protein sequence ID" value="MPM66014.1"/>
    <property type="molecule type" value="Genomic_DNA"/>
</dbReference>
<evidence type="ECO:0000256" key="7">
    <source>
        <dbReference type="ARBA" id="ARBA00023136"/>
    </source>
</evidence>
<keyword evidence="3" id="KW-1003">Cell membrane</keyword>
<keyword evidence="6 8" id="KW-1133">Transmembrane helix</keyword>
<gene>
    <name evidence="10" type="ORF">SDC9_112918</name>
</gene>
<dbReference type="SUPFAM" id="SSF161098">
    <property type="entry name" value="MetI-like"/>
    <property type="match status" value="1"/>
</dbReference>
<sequence>MTLLAILPHLALLLLAFSRDYYDTIVPWSWTLEHFRAALGDKLVVPSIFNSLRYSLAATMIALLAGTACAVLVVRWKPRGAVFFDLLSMLPLAIPGIVMAFGFLGMTVKFAWAGRIFDPVNSPLLLLAGAYAIRRLPYVMRSVASGLEQTPAVLEEAGLNVGATRSRVFARILAPLVAANLLIGGLFAFSFSMLEVSDSLILVQKSAFYPITKAIYELSQILGSGPATASAFGVWTMAFMAATLGAASVILGKKLGALFRF</sequence>
<evidence type="ECO:0000256" key="3">
    <source>
        <dbReference type="ARBA" id="ARBA00022475"/>
    </source>
</evidence>
<organism evidence="10">
    <name type="scientific">bioreactor metagenome</name>
    <dbReference type="NCBI Taxonomy" id="1076179"/>
    <lineage>
        <taxon>unclassified sequences</taxon>
        <taxon>metagenomes</taxon>
        <taxon>ecological metagenomes</taxon>
    </lineage>
</organism>
<feature type="transmembrane region" description="Helical" evidence="8">
    <location>
        <begin position="172"/>
        <end position="194"/>
    </location>
</feature>
<evidence type="ECO:0000256" key="2">
    <source>
        <dbReference type="ARBA" id="ARBA00022448"/>
    </source>
</evidence>
<dbReference type="Gene3D" id="1.10.3720.10">
    <property type="entry name" value="MetI-like"/>
    <property type="match status" value="1"/>
</dbReference>
<name>A0A645BW52_9ZZZZ</name>
<evidence type="ECO:0000256" key="6">
    <source>
        <dbReference type="ARBA" id="ARBA00022989"/>
    </source>
</evidence>
<feature type="domain" description="ABC transmembrane type-1" evidence="9">
    <location>
        <begin position="48"/>
        <end position="245"/>
    </location>
</feature>
<dbReference type="InterPro" id="IPR000515">
    <property type="entry name" value="MetI-like"/>
</dbReference>
<evidence type="ECO:0000256" key="1">
    <source>
        <dbReference type="ARBA" id="ARBA00004429"/>
    </source>
</evidence>
<dbReference type="AlphaFoldDB" id="A0A645BW52"/>
<comment type="subcellular location">
    <subcellularLocation>
        <location evidence="1">Cell inner membrane</location>
        <topology evidence="1">Multi-pass membrane protein</topology>
    </subcellularLocation>
</comment>
<dbReference type="PANTHER" id="PTHR43357">
    <property type="entry name" value="INNER MEMBRANE ABC TRANSPORTER PERMEASE PROTEIN YDCV"/>
    <property type="match status" value="1"/>
</dbReference>
<feature type="transmembrane region" description="Helical" evidence="8">
    <location>
        <begin position="86"/>
        <end position="106"/>
    </location>
</feature>
<dbReference type="PANTHER" id="PTHR43357:SF4">
    <property type="entry name" value="INNER MEMBRANE ABC TRANSPORTER PERMEASE PROTEIN YDCV"/>
    <property type="match status" value="1"/>
</dbReference>
<comment type="caution">
    <text evidence="10">The sequence shown here is derived from an EMBL/GenBank/DDBJ whole genome shotgun (WGS) entry which is preliminary data.</text>
</comment>
<dbReference type="InterPro" id="IPR035906">
    <property type="entry name" value="MetI-like_sf"/>
</dbReference>
<keyword evidence="2" id="KW-0813">Transport</keyword>